<evidence type="ECO:0000313" key="3">
    <source>
        <dbReference type="EMBL" id="EME39424.1"/>
    </source>
</evidence>
<dbReference type="PANTHER" id="PTHR15243:SF0">
    <property type="entry name" value="SERINE_THREONINE-PROTEIN KINASE 19"/>
    <property type="match status" value="1"/>
</dbReference>
<dbReference type="Pfam" id="PF10494">
    <property type="entry name" value="Stk19"/>
    <property type="match status" value="1"/>
</dbReference>
<dbReference type="OrthoDB" id="3980126at2759"/>
<sequence length="384" mass="41513">MPKSMNPLLRRKSSSPFTTARRTKPGSRKSSLKDDAIERLDDIGRRPSLASTEVPQDVINLIRYIQCATFEAVPDRAAGMNSEQISATLRFRASLPPLVSVAHLHALSASSTNTERELARLKAMGKVRKFVIPGRGKGGSAVGEGVAVVEDWKARLQEEPGIEYEAQQKYCALMDAHAEFPIAPISSFSDAEVRSLVTAGYLTNPAALTFSLSDPFARPGGTAPGTISGAGFKSATGSLAAVGGHGAVQDSGGGGSMLATKDTRPSQLKRQREMTFSLPNTGSYLKLLTEARLHLLFLLKQLSPRYKEATKAFLKEKWNGNVPNDAISQQKRMRGEWGGVLPGKTKRWREFYGMDFEWVLAECVGSGLVELFDTGSVGVGVRAI</sequence>
<dbReference type="HOGENOM" id="CLU_036328_0_0_1"/>
<protein>
    <submittedName>
        <fullName evidence="3">Uncharacterized protein</fullName>
    </submittedName>
</protein>
<dbReference type="AlphaFoldDB" id="M2Y297"/>
<dbReference type="EMBL" id="KB446545">
    <property type="protein sequence ID" value="EME39424.1"/>
    <property type="molecule type" value="Genomic_DNA"/>
</dbReference>
<organism evidence="3 4">
    <name type="scientific">Dothistroma septosporum (strain NZE10 / CBS 128990)</name>
    <name type="common">Red band needle blight fungus</name>
    <name type="synonym">Mycosphaerella pini</name>
    <dbReference type="NCBI Taxonomy" id="675120"/>
    <lineage>
        <taxon>Eukaryota</taxon>
        <taxon>Fungi</taxon>
        <taxon>Dikarya</taxon>
        <taxon>Ascomycota</taxon>
        <taxon>Pezizomycotina</taxon>
        <taxon>Dothideomycetes</taxon>
        <taxon>Dothideomycetidae</taxon>
        <taxon>Mycosphaerellales</taxon>
        <taxon>Mycosphaerellaceae</taxon>
        <taxon>Dothistroma</taxon>
    </lineage>
</organism>
<dbReference type="OMA" id="MNFRWAL"/>
<evidence type="ECO:0000256" key="1">
    <source>
        <dbReference type="ARBA" id="ARBA00093458"/>
    </source>
</evidence>
<dbReference type="Proteomes" id="UP000016933">
    <property type="component" value="Unassembled WGS sequence"/>
</dbReference>
<feature type="region of interest" description="Disordered" evidence="2">
    <location>
        <begin position="1"/>
        <end position="33"/>
    </location>
</feature>
<reference evidence="3 4" key="2">
    <citation type="journal article" date="2012" name="PLoS Pathog.">
        <title>Diverse lifestyles and strategies of plant pathogenesis encoded in the genomes of eighteen Dothideomycetes fungi.</title>
        <authorList>
            <person name="Ohm R.A."/>
            <person name="Feau N."/>
            <person name="Henrissat B."/>
            <person name="Schoch C.L."/>
            <person name="Horwitz B.A."/>
            <person name="Barry K.W."/>
            <person name="Condon B.J."/>
            <person name="Copeland A.C."/>
            <person name="Dhillon B."/>
            <person name="Glaser F."/>
            <person name="Hesse C.N."/>
            <person name="Kosti I."/>
            <person name="LaButti K."/>
            <person name="Lindquist E.A."/>
            <person name="Lucas S."/>
            <person name="Salamov A.A."/>
            <person name="Bradshaw R.E."/>
            <person name="Ciuffetti L."/>
            <person name="Hamelin R.C."/>
            <person name="Kema G.H.J."/>
            <person name="Lawrence C."/>
            <person name="Scott J.A."/>
            <person name="Spatafora J.W."/>
            <person name="Turgeon B.G."/>
            <person name="de Wit P.J.G.M."/>
            <person name="Zhong S."/>
            <person name="Goodwin S.B."/>
            <person name="Grigoriev I.V."/>
        </authorList>
    </citation>
    <scope>NUCLEOTIDE SEQUENCE [LARGE SCALE GENOMIC DNA]</scope>
    <source>
        <strain evidence="4">NZE10 / CBS 128990</strain>
    </source>
</reference>
<accession>M2Y297</accession>
<gene>
    <name evidence="3" type="ORF">DOTSEDRAFT_75192</name>
</gene>
<dbReference type="eggNOG" id="ENOG502S7IU">
    <property type="taxonomic scope" value="Eukaryota"/>
</dbReference>
<keyword evidence="4" id="KW-1185">Reference proteome</keyword>
<reference evidence="4" key="1">
    <citation type="journal article" date="2012" name="PLoS Genet.">
        <title>The genomes of the fungal plant pathogens Cladosporium fulvum and Dothistroma septosporum reveal adaptation to different hosts and lifestyles but also signatures of common ancestry.</title>
        <authorList>
            <person name="de Wit P.J.G.M."/>
            <person name="van der Burgt A."/>
            <person name="Oekmen B."/>
            <person name="Stergiopoulos I."/>
            <person name="Abd-Elsalam K.A."/>
            <person name="Aerts A.L."/>
            <person name="Bahkali A.H."/>
            <person name="Beenen H.G."/>
            <person name="Chettri P."/>
            <person name="Cox M.P."/>
            <person name="Datema E."/>
            <person name="de Vries R.P."/>
            <person name="Dhillon B."/>
            <person name="Ganley A.R."/>
            <person name="Griffiths S.A."/>
            <person name="Guo Y."/>
            <person name="Hamelin R.C."/>
            <person name="Henrissat B."/>
            <person name="Kabir M.S."/>
            <person name="Jashni M.K."/>
            <person name="Kema G."/>
            <person name="Klaubauf S."/>
            <person name="Lapidus A."/>
            <person name="Levasseur A."/>
            <person name="Lindquist E."/>
            <person name="Mehrabi R."/>
            <person name="Ohm R.A."/>
            <person name="Owen T.J."/>
            <person name="Salamov A."/>
            <person name="Schwelm A."/>
            <person name="Schijlen E."/>
            <person name="Sun H."/>
            <person name="van den Burg H.A."/>
            <person name="van Ham R.C.H.J."/>
            <person name="Zhang S."/>
            <person name="Goodwin S.B."/>
            <person name="Grigoriev I.V."/>
            <person name="Collemare J."/>
            <person name="Bradshaw R.E."/>
        </authorList>
    </citation>
    <scope>NUCLEOTIDE SEQUENCE [LARGE SCALE GENOMIC DNA]</scope>
    <source>
        <strain evidence="4">NZE10 / CBS 128990</strain>
    </source>
</reference>
<evidence type="ECO:0000313" key="4">
    <source>
        <dbReference type="Proteomes" id="UP000016933"/>
    </source>
</evidence>
<proteinExistence type="inferred from homology"/>
<evidence type="ECO:0000256" key="2">
    <source>
        <dbReference type="SAM" id="MobiDB-lite"/>
    </source>
</evidence>
<dbReference type="InterPro" id="IPR018865">
    <property type="entry name" value="STK19-like"/>
</dbReference>
<comment type="similarity">
    <text evidence="1">Belongs to the STK19 family.</text>
</comment>
<name>M2Y297_DOTSN</name>
<dbReference type="PANTHER" id="PTHR15243">
    <property type="entry name" value="SERINE/THREONINE-PROTEIN KINASE 19"/>
    <property type="match status" value="1"/>
</dbReference>
<dbReference type="GO" id="GO:0046579">
    <property type="term" value="P:positive regulation of Ras protein signal transduction"/>
    <property type="evidence" value="ECO:0007669"/>
    <property type="project" value="TreeGrafter"/>
</dbReference>